<sequence>MATAILDLEISKLPPEITVEERYSKALILIRLHGKPIGQALLPVVGGRMGGDELREASTDECCW</sequence>
<evidence type="ECO:0000313" key="1">
    <source>
        <dbReference type="EMBL" id="CAA9375271.1"/>
    </source>
</evidence>
<reference evidence="1" key="1">
    <citation type="submission" date="2020-02" db="EMBL/GenBank/DDBJ databases">
        <authorList>
            <person name="Meier V. D."/>
        </authorList>
    </citation>
    <scope>NUCLEOTIDE SEQUENCE</scope>
    <source>
        <strain evidence="1">AVDCRST_MAG84</strain>
    </source>
</reference>
<gene>
    <name evidence="1" type="ORF">AVDCRST_MAG84-4666</name>
</gene>
<protein>
    <submittedName>
        <fullName evidence="1">Glycosyl transferase, family 2</fullName>
    </submittedName>
</protein>
<dbReference type="EMBL" id="CADCTZ010001015">
    <property type="protein sequence ID" value="CAA9375271.1"/>
    <property type="molecule type" value="Genomic_DNA"/>
</dbReference>
<dbReference type="GO" id="GO:0016740">
    <property type="term" value="F:transferase activity"/>
    <property type="evidence" value="ECO:0007669"/>
    <property type="project" value="UniProtKB-KW"/>
</dbReference>
<dbReference type="AlphaFoldDB" id="A0A6J4N1H6"/>
<accession>A0A6J4N1H6</accession>
<name>A0A6J4N1H6_9CYAN</name>
<organism evidence="1">
    <name type="scientific">uncultured Microcoleus sp</name>
    <dbReference type="NCBI Taxonomy" id="259945"/>
    <lineage>
        <taxon>Bacteria</taxon>
        <taxon>Bacillati</taxon>
        <taxon>Cyanobacteriota</taxon>
        <taxon>Cyanophyceae</taxon>
        <taxon>Oscillatoriophycideae</taxon>
        <taxon>Oscillatoriales</taxon>
        <taxon>Microcoleaceae</taxon>
        <taxon>Microcoleus</taxon>
        <taxon>environmental samples</taxon>
    </lineage>
</organism>
<keyword evidence="1" id="KW-0808">Transferase</keyword>
<proteinExistence type="predicted"/>